<name>A0A2T7PGU8_POMCA</name>
<keyword evidence="3" id="KW-1185">Reference proteome</keyword>
<accession>A0A2T7PGU8</accession>
<evidence type="ECO:0000313" key="2">
    <source>
        <dbReference type="EMBL" id="PVD32627.1"/>
    </source>
</evidence>
<comment type="caution">
    <text evidence="2">The sequence shown here is derived from an EMBL/GenBank/DDBJ whole genome shotgun (WGS) entry which is preliminary data.</text>
</comment>
<gene>
    <name evidence="2" type="ORF">C0Q70_08070</name>
</gene>
<sequence>MLEVCSAIDSDEDRDVVAEVDYTEGRTSEDEVPPQVCKKTAKKSHMTMEPVIRRTTAFNVFCSERLKANPNTGFQPEEWGFEWRTLTDASKKEYEAKAYALRRKNIDVRAILRNINNMTNLLKKNEEEAKSSEIEGVCTIVYKNNVLHFTEFGNLTGVKDPASEVVQTTLGQDMYSKGFCKTTAGIREKKEKNRYSKGFCKAAAGIRGDEAKNRTLWTAAEVLLVQQHFSEELAGLKPVTRSSIDSFLEQQTVVKRTSTALGNYLLRNRKKSRPDDQ</sequence>
<organism evidence="2 3">
    <name type="scientific">Pomacea canaliculata</name>
    <name type="common">Golden apple snail</name>
    <dbReference type="NCBI Taxonomy" id="400727"/>
    <lineage>
        <taxon>Eukaryota</taxon>
        <taxon>Metazoa</taxon>
        <taxon>Spiralia</taxon>
        <taxon>Lophotrochozoa</taxon>
        <taxon>Mollusca</taxon>
        <taxon>Gastropoda</taxon>
        <taxon>Caenogastropoda</taxon>
        <taxon>Architaenioglossa</taxon>
        <taxon>Ampullarioidea</taxon>
        <taxon>Ampullariidae</taxon>
        <taxon>Pomacea</taxon>
    </lineage>
</organism>
<dbReference type="EMBL" id="PZQS01000004">
    <property type="protein sequence ID" value="PVD32627.1"/>
    <property type="molecule type" value="Genomic_DNA"/>
</dbReference>
<dbReference type="AlphaFoldDB" id="A0A2T7PGU8"/>
<dbReference type="SUPFAM" id="SSF47095">
    <property type="entry name" value="HMG-box"/>
    <property type="match status" value="1"/>
</dbReference>
<keyword evidence="1" id="KW-0175">Coiled coil</keyword>
<protein>
    <submittedName>
        <fullName evidence="2">Uncharacterized protein</fullName>
    </submittedName>
</protein>
<dbReference type="CDD" id="cd00084">
    <property type="entry name" value="HMG-box_SF"/>
    <property type="match status" value="1"/>
</dbReference>
<proteinExistence type="predicted"/>
<evidence type="ECO:0000256" key="1">
    <source>
        <dbReference type="SAM" id="Coils"/>
    </source>
</evidence>
<dbReference type="Gene3D" id="1.10.30.10">
    <property type="entry name" value="High mobility group box domain"/>
    <property type="match status" value="1"/>
</dbReference>
<dbReference type="OrthoDB" id="5980237at2759"/>
<dbReference type="InterPro" id="IPR036910">
    <property type="entry name" value="HMG_box_dom_sf"/>
</dbReference>
<reference evidence="2 3" key="1">
    <citation type="submission" date="2018-04" db="EMBL/GenBank/DDBJ databases">
        <title>The genome of golden apple snail Pomacea canaliculata provides insight into stress tolerance and invasive adaptation.</title>
        <authorList>
            <person name="Liu C."/>
            <person name="Liu B."/>
            <person name="Ren Y."/>
            <person name="Zhang Y."/>
            <person name="Wang H."/>
            <person name="Li S."/>
            <person name="Jiang F."/>
            <person name="Yin L."/>
            <person name="Zhang G."/>
            <person name="Qian W."/>
            <person name="Fan W."/>
        </authorList>
    </citation>
    <scope>NUCLEOTIDE SEQUENCE [LARGE SCALE GENOMIC DNA]</scope>
    <source>
        <strain evidence="2">SZHN2017</strain>
        <tissue evidence="2">Muscle</tissue>
    </source>
</reference>
<evidence type="ECO:0000313" key="3">
    <source>
        <dbReference type="Proteomes" id="UP000245119"/>
    </source>
</evidence>
<feature type="coiled-coil region" evidence="1">
    <location>
        <begin position="108"/>
        <end position="135"/>
    </location>
</feature>
<dbReference type="Proteomes" id="UP000245119">
    <property type="component" value="Linkage Group LG4"/>
</dbReference>